<evidence type="ECO:0000313" key="8">
    <source>
        <dbReference type="EMBL" id="CAD9316601.1"/>
    </source>
</evidence>
<dbReference type="GO" id="GO:0016020">
    <property type="term" value="C:membrane"/>
    <property type="evidence" value="ECO:0007669"/>
    <property type="project" value="TreeGrafter"/>
</dbReference>
<dbReference type="PROSITE" id="PS00108">
    <property type="entry name" value="PROTEIN_KINASE_ST"/>
    <property type="match status" value="1"/>
</dbReference>
<feature type="compositionally biased region" description="Low complexity" evidence="6">
    <location>
        <begin position="829"/>
        <end position="846"/>
    </location>
</feature>
<dbReference type="PROSITE" id="PS50011">
    <property type="entry name" value="PROTEIN_KINASE_DOM"/>
    <property type="match status" value="1"/>
</dbReference>
<dbReference type="GO" id="GO:0000407">
    <property type="term" value="C:phagophore assembly site"/>
    <property type="evidence" value="ECO:0007669"/>
    <property type="project" value="TreeGrafter"/>
</dbReference>
<feature type="domain" description="Protein kinase" evidence="7">
    <location>
        <begin position="31"/>
        <end position="321"/>
    </location>
</feature>
<dbReference type="InterPro" id="IPR000719">
    <property type="entry name" value="Prot_kinase_dom"/>
</dbReference>
<evidence type="ECO:0000256" key="1">
    <source>
        <dbReference type="ARBA" id="ARBA00022679"/>
    </source>
</evidence>
<feature type="region of interest" description="Disordered" evidence="6">
    <location>
        <begin position="541"/>
        <end position="624"/>
    </location>
</feature>
<dbReference type="InterPro" id="IPR008271">
    <property type="entry name" value="Ser/Thr_kinase_AS"/>
</dbReference>
<evidence type="ECO:0000256" key="2">
    <source>
        <dbReference type="ARBA" id="ARBA00022741"/>
    </source>
</evidence>
<feature type="region of interest" description="Disordered" evidence="6">
    <location>
        <begin position="1"/>
        <end position="21"/>
    </location>
</feature>
<dbReference type="SMART" id="SM00220">
    <property type="entry name" value="S_TKc"/>
    <property type="match status" value="1"/>
</dbReference>
<name>A0A7S1YQN7_9STRA</name>
<dbReference type="PROSITE" id="PS00107">
    <property type="entry name" value="PROTEIN_KINASE_ATP"/>
    <property type="match status" value="1"/>
</dbReference>
<protein>
    <recommendedName>
        <fullName evidence="7">Protein kinase domain-containing protein</fullName>
    </recommendedName>
</protein>
<dbReference type="InterPro" id="IPR022708">
    <property type="entry name" value="Atg1-like_tMIT"/>
</dbReference>
<feature type="region of interest" description="Disordered" evidence="6">
    <location>
        <begin position="820"/>
        <end position="846"/>
    </location>
</feature>
<dbReference type="AlphaFoldDB" id="A0A7S1YQN7"/>
<dbReference type="InterPro" id="IPR045269">
    <property type="entry name" value="Atg1-like"/>
</dbReference>
<dbReference type="Gene3D" id="1.10.510.10">
    <property type="entry name" value="Transferase(Phosphotransferase) domain 1"/>
    <property type="match status" value="1"/>
</dbReference>
<dbReference type="GO" id="GO:0005524">
    <property type="term" value="F:ATP binding"/>
    <property type="evidence" value="ECO:0007669"/>
    <property type="project" value="UniProtKB-UniRule"/>
</dbReference>
<feature type="region of interest" description="Disordered" evidence="6">
    <location>
        <begin position="428"/>
        <end position="465"/>
    </location>
</feature>
<evidence type="ECO:0000256" key="6">
    <source>
        <dbReference type="SAM" id="MobiDB-lite"/>
    </source>
</evidence>
<evidence type="ECO:0000256" key="5">
    <source>
        <dbReference type="PROSITE-ProRule" id="PRU10141"/>
    </source>
</evidence>
<evidence type="ECO:0000256" key="4">
    <source>
        <dbReference type="ARBA" id="ARBA00022840"/>
    </source>
</evidence>
<keyword evidence="3" id="KW-0418">Kinase</keyword>
<feature type="binding site" evidence="5">
    <location>
        <position position="64"/>
    </location>
    <ligand>
        <name>ATP</name>
        <dbReference type="ChEBI" id="CHEBI:30616"/>
    </ligand>
</feature>
<dbReference type="SUPFAM" id="SSF56112">
    <property type="entry name" value="Protein kinase-like (PK-like)"/>
    <property type="match status" value="1"/>
</dbReference>
<feature type="compositionally biased region" description="Low complexity" evidence="6">
    <location>
        <begin position="759"/>
        <end position="775"/>
    </location>
</feature>
<dbReference type="GO" id="GO:0004674">
    <property type="term" value="F:protein serine/threonine kinase activity"/>
    <property type="evidence" value="ECO:0007669"/>
    <property type="project" value="InterPro"/>
</dbReference>
<feature type="compositionally biased region" description="Polar residues" evidence="6">
    <location>
        <begin position="446"/>
        <end position="457"/>
    </location>
</feature>
<dbReference type="PANTHER" id="PTHR24348:SF22">
    <property type="entry name" value="NON-SPECIFIC SERINE_THREONINE PROTEIN KINASE"/>
    <property type="match status" value="1"/>
</dbReference>
<dbReference type="InterPro" id="IPR017441">
    <property type="entry name" value="Protein_kinase_ATP_BS"/>
</dbReference>
<keyword evidence="2 5" id="KW-0547">Nucleotide-binding</keyword>
<dbReference type="EMBL" id="HBGN01004530">
    <property type="protein sequence ID" value="CAD9316601.1"/>
    <property type="molecule type" value="Transcribed_RNA"/>
</dbReference>
<dbReference type="InterPro" id="IPR011009">
    <property type="entry name" value="Kinase-like_dom_sf"/>
</dbReference>
<keyword evidence="4 5" id="KW-0067">ATP-binding</keyword>
<keyword evidence="1" id="KW-0808">Transferase</keyword>
<gene>
    <name evidence="8" type="ORF">DBRI1063_LOCUS3008</name>
</gene>
<dbReference type="GO" id="GO:0005776">
    <property type="term" value="C:autophagosome"/>
    <property type="evidence" value="ECO:0007669"/>
    <property type="project" value="TreeGrafter"/>
</dbReference>
<dbReference type="PANTHER" id="PTHR24348">
    <property type="entry name" value="SERINE/THREONINE-PROTEIN KINASE UNC-51-RELATED"/>
    <property type="match status" value="1"/>
</dbReference>
<dbReference type="GO" id="GO:0000045">
    <property type="term" value="P:autophagosome assembly"/>
    <property type="evidence" value="ECO:0007669"/>
    <property type="project" value="TreeGrafter"/>
</dbReference>
<dbReference type="Pfam" id="PF00069">
    <property type="entry name" value="Pkinase"/>
    <property type="match status" value="1"/>
</dbReference>
<organism evidence="8">
    <name type="scientific">Ditylum brightwellii</name>
    <dbReference type="NCBI Taxonomy" id="49249"/>
    <lineage>
        <taxon>Eukaryota</taxon>
        <taxon>Sar</taxon>
        <taxon>Stramenopiles</taxon>
        <taxon>Ochrophyta</taxon>
        <taxon>Bacillariophyta</taxon>
        <taxon>Mediophyceae</taxon>
        <taxon>Lithodesmiophycidae</taxon>
        <taxon>Lithodesmiales</taxon>
        <taxon>Lithodesmiaceae</taxon>
        <taxon>Ditylum</taxon>
    </lineage>
</organism>
<reference evidence="8" key="1">
    <citation type="submission" date="2021-01" db="EMBL/GenBank/DDBJ databases">
        <authorList>
            <person name="Corre E."/>
            <person name="Pelletier E."/>
            <person name="Niang G."/>
            <person name="Scheremetjew M."/>
            <person name="Finn R."/>
            <person name="Kale V."/>
            <person name="Holt S."/>
            <person name="Cochrane G."/>
            <person name="Meng A."/>
            <person name="Brown T."/>
            <person name="Cohen L."/>
        </authorList>
    </citation>
    <scope>NUCLEOTIDE SEQUENCE</scope>
    <source>
        <strain evidence="8">Pop2</strain>
    </source>
</reference>
<dbReference type="Pfam" id="PF12063">
    <property type="entry name" value="ATG1-like_MIT1"/>
    <property type="match status" value="1"/>
</dbReference>
<feature type="compositionally biased region" description="Polar residues" evidence="6">
    <location>
        <begin position="603"/>
        <end position="621"/>
    </location>
</feature>
<dbReference type="GO" id="GO:0005829">
    <property type="term" value="C:cytosol"/>
    <property type="evidence" value="ECO:0007669"/>
    <property type="project" value="TreeGrafter"/>
</dbReference>
<dbReference type="GO" id="GO:0010506">
    <property type="term" value="P:regulation of autophagy"/>
    <property type="evidence" value="ECO:0007669"/>
    <property type="project" value="InterPro"/>
</dbReference>
<evidence type="ECO:0000259" key="7">
    <source>
        <dbReference type="PROSITE" id="PS50011"/>
    </source>
</evidence>
<sequence length="1074" mass="116172">MTTPTHTQHYPQHTVANSGGGGGSTKMVAGYALQQRLGSGSFAIVYKGVKVIDAEGHTETAAIKAIARMSEKLTKKVLENLDQEISILRTYRHPNIVCLHDVQKTERHFYLILEYCGGGDLQRLIRTRKSGRLSERLTRRLMRDLSAGLNFLWGQELIHRDIKPQNLLLTGPLPLDELDDVSKLEEDEKMRREVNFPTSSFSLKIADFGFARHLQTASLAETLCGSPLYMAPEILQHHRYDAKADLWSAGTVLFEMIAGRPPFNGENHIDLLRNIQRKAVRLPGDVRVSKECVNLLRLCLNRNPMSRAGFKEFFTASDAFVGLGCNGCATTMKPPEQDAHRHKMDLGPIAEAGESSVHGAASMATISTVAPQTHQCNDVLTRTPATQIELRPLPNADDHLRNIQEQIQRNAINKAQHLQARENINAPAAHPDSAHTKPVTPPFGPATSSPVTYSPSPLQAPVPSHLIHNNGQLQHQKAMTVSRQHSHFVPLQPSPPGPMGIPSSVLPPLFLDNASAKLRPNTSCLQPDMSRREENNGQAMAISPQQQHQIGRVRRSPGSSQSSAEESEFVMVEHGGSSIQGSSSQTPQQYQQQKYQRQTPTQIWKQSPPNQLYAKGSSNSPPVSPGLFKKPIFSRSGIGVPSYRNAPGVPGLKGMLSTSPGTGGAMVGMMGATQGAIDTKYQAGGLIPPRNGLCDSPNVEFEAKMLAAAEDVGRRAVNVAHLGDTRAYLAMRLVIMKEGSSSLLSSGPMEGVVEEGDSESCASSEAESGDASVSSCTPIMGRKNIVPSDKGCLKQADEDEEDDEMPFALCSAESETNLMLAPSSTRPQASTVSNSSSTANSRRNNRVSPEVIQARFGEALSCYLKALSMMKASVNAIQKVMNELGDTCASQSTANNPRVILRKRCEASLNWLSGQFSGVLERADAANVEVSKIQTALSQQRNDAGESTNVNGGDKVAMVGVEELIYNHSLACGRDGAVKQLLGQLDAARACYRSAGLLAETLLMEPKLDEDDREVLEGYVHGFAERITELDGIMIQQNSQGGMVNCGLLDSNRGSRRGSRSAVVGLIGGVPPLP</sequence>
<proteinExistence type="predicted"/>
<evidence type="ECO:0000256" key="3">
    <source>
        <dbReference type="ARBA" id="ARBA00022777"/>
    </source>
</evidence>
<accession>A0A7S1YQN7</accession>
<feature type="compositionally biased region" description="Low complexity" evidence="6">
    <location>
        <begin position="1"/>
        <end position="14"/>
    </location>
</feature>
<feature type="region of interest" description="Disordered" evidence="6">
    <location>
        <begin position="744"/>
        <end position="780"/>
    </location>
</feature>
<feature type="compositionally biased region" description="Low complexity" evidence="6">
    <location>
        <begin position="575"/>
        <end position="602"/>
    </location>
</feature>